<feature type="region of interest" description="Disordered" evidence="3">
    <location>
        <begin position="168"/>
        <end position="201"/>
    </location>
</feature>
<name>A0AAV9H3B3_9PEZI</name>
<feature type="domain" description="RRM" evidence="4">
    <location>
        <begin position="61"/>
        <end position="142"/>
    </location>
</feature>
<dbReference type="AlphaFoldDB" id="A0AAV9H3B3"/>
<gene>
    <name evidence="5" type="ORF">QBC34DRAFT_390203</name>
</gene>
<evidence type="ECO:0000256" key="3">
    <source>
        <dbReference type="SAM" id="MobiDB-lite"/>
    </source>
</evidence>
<dbReference type="CDD" id="cd12347">
    <property type="entry name" value="RRM_PPIE"/>
    <property type="match status" value="1"/>
</dbReference>
<reference evidence="5" key="2">
    <citation type="submission" date="2023-05" db="EMBL/GenBank/DDBJ databases">
        <authorList>
            <consortium name="Lawrence Berkeley National Laboratory"/>
            <person name="Steindorff A."/>
            <person name="Hensen N."/>
            <person name="Bonometti L."/>
            <person name="Westerberg I."/>
            <person name="Brannstrom I.O."/>
            <person name="Guillou S."/>
            <person name="Cros-Aarteil S."/>
            <person name="Calhoun S."/>
            <person name="Haridas S."/>
            <person name="Kuo A."/>
            <person name="Mondo S."/>
            <person name="Pangilinan J."/>
            <person name="Riley R."/>
            <person name="Labutti K."/>
            <person name="Andreopoulos B."/>
            <person name="Lipzen A."/>
            <person name="Chen C."/>
            <person name="Yanf M."/>
            <person name="Daum C."/>
            <person name="Ng V."/>
            <person name="Clum A."/>
            <person name="Ohm R."/>
            <person name="Martin F."/>
            <person name="Silar P."/>
            <person name="Natvig D."/>
            <person name="Lalanne C."/>
            <person name="Gautier V."/>
            <person name="Ament-Velasquez S.L."/>
            <person name="Kruys A."/>
            <person name="Hutchinson M.I."/>
            <person name="Powell A.J."/>
            <person name="Barry K."/>
            <person name="Miller A.N."/>
            <person name="Grigoriev I.V."/>
            <person name="Debuchy R."/>
            <person name="Gladieux P."/>
            <person name="Thoren M.H."/>
            <person name="Johannesson H."/>
        </authorList>
    </citation>
    <scope>NUCLEOTIDE SEQUENCE</scope>
    <source>
        <strain evidence="5">PSN243</strain>
    </source>
</reference>
<comment type="caution">
    <text evidence="5">The sequence shown here is derived from an EMBL/GenBank/DDBJ whole genome shotgun (WGS) entry which is preliminary data.</text>
</comment>
<organism evidence="5 6">
    <name type="scientific">Podospora aff. communis PSN243</name>
    <dbReference type="NCBI Taxonomy" id="3040156"/>
    <lineage>
        <taxon>Eukaryota</taxon>
        <taxon>Fungi</taxon>
        <taxon>Dikarya</taxon>
        <taxon>Ascomycota</taxon>
        <taxon>Pezizomycotina</taxon>
        <taxon>Sordariomycetes</taxon>
        <taxon>Sordariomycetidae</taxon>
        <taxon>Sordariales</taxon>
        <taxon>Podosporaceae</taxon>
        <taxon>Podospora</taxon>
    </lineage>
</organism>
<dbReference type="InterPro" id="IPR012677">
    <property type="entry name" value="Nucleotide-bd_a/b_plait_sf"/>
</dbReference>
<dbReference type="InterPro" id="IPR034168">
    <property type="entry name" value="PPIE_RRM"/>
</dbReference>
<keyword evidence="6" id="KW-1185">Reference proteome</keyword>
<dbReference type="PROSITE" id="PS50102">
    <property type="entry name" value="RRM"/>
    <property type="match status" value="1"/>
</dbReference>
<dbReference type="GO" id="GO:0003723">
    <property type="term" value="F:RNA binding"/>
    <property type="evidence" value="ECO:0007669"/>
    <property type="project" value="UniProtKB-UniRule"/>
</dbReference>
<dbReference type="SUPFAM" id="SSF54928">
    <property type="entry name" value="RNA-binding domain, RBD"/>
    <property type="match status" value="1"/>
</dbReference>
<evidence type="ECO:0000259" key="4">
    <source>
        <dbReference type="PROSITE" id="PS50102"/>
    </source>
</evidence>
<dbReference type="PANTHER" id="PTHR48037">
    <property type="entry name" value="ATPASE E1"/>
    <property type="match status" value="1"/>
</dbReference>
<dbReference type="Proteomes" id="UP001321760">
    <property type="component" value="Unassembled WGS sequence"/>
</dbReference>
<accession>A0AAV9H3B3</accession>
<dbReference type="Gene3D" id="3.30.70.330">
    <property type="match status" value="1"/>
</dbReference>
<dbReference type="PANTHER" id="PTHR48037:SF1">
    <property type="entry name" value="RRM DOMAIN-CONTAINING PROTEIN"/>
    <property type="match status" value="1"/>
</dbReference>
<proteinExistence type="predicted"/>
<evidence type="ECO:0000313" key="5">
    <source>
        <dbReference type="EMBL" id="KAK4455539.1"/>
    </source>
</evidence>
<keyword evidence="1 2" id="KW-0694">RNA-binding</keyword>
<dbReference type="SMART" id="SM00360">
    <property type="entry name" value="RRM"/>
    <property type="match status" value="1"/>
</dbReference>
<evidence type="ECO:0000313" key="6">
    <source>
        <dbReference type="Proteomes" id="UP001321760"/>
    </source>
</evidence>
<protein>
    <recommendedName>
        <fullName evidence="4">RRM domain-containing protein</fullName>
    </recommendedName>
</protein>
<evidence type="ECO:0000256" key="2">
    <source>
        <dbReference type="PROSITE-ProRule" id="PRU00176"/>
    </source>
</evidence>
<sequence>MISQTTHNLNIIQRTAAVFTTTTTERHTKVSLRLILSPSSASRGVRFKSQPNMTDTARWKSTVYIGGLASAVTAANLHDAFIPFGEIADVSLPKNENPNSQDPHRGFAYVEFEDVEDAKEAIDNMDQSELFGRVIKVSAAKVPKSANTGLGSKTALWEQEGWLAANAADEEDRIATEQANNRAEDPMQGLEGLDVAGPKPE</sequence>
<dbReference type="InterPro" id="IPR035979">
    <property type="entry name" value="RBD_domain_sf"/>
</dbReference>
<evidence type="ECO:0000256" key="1">
    <source>
        <dbReference type="ARBA" id="ARBA00022884"/>
    </source>
</evidence>
<dbReference type="EMBL" id="MU865914">
    <property type="protein sequence ID" value="KAK4455539.1"/>
    <property type="molecule type" value="Genomic_DNA"/>
</dbReference>
<dbReference type="InterPro" id="IPR000504">
    <property type="entry name" value="RRM_dom"/>
</dbReference>
<reference evidence="5" key="1">
    <citation type="journal article" date="2023" name="Mol. Phylogenet. Evol.">
        <title>Genome-scale phylogeny and comparative genomics of the fungal order Sordariales.</title>
        <authorList>
            <person name="Hensen N."/>
            <person name="Bonometti L."/>
            <person name="Westerberg I."/>
            <person name="Brannstrom I.O."/>
            <person name="Guillou S."/>
            <person name="Cros-Aarteil S."/>
            <person name="Calhoun S."/>
            <person name="Haridas S."/>
            <person name="Kuo A."/>
            <person name="Mondo S."/>
            <person name="Pangilinan J."/>
            <person name="Riley R."/>
            <person name="LaButti K."/>
            <person name="Andreopoulos B."/>
            <person name="Lipzen A."/>
            <person name="Chen C."/>
            <person name="Yan M."/>
            <person name="Daum C."/>
            <person name="Ng V."/>
            <person name="Clum A."/>
            <person name="Steindorff A."/>
            <person name="Ohm R.A."/>
            <person name="Martin F."/>
            <person name="Silar P."/>
            <person name="Natvig D.O."/>
            <person name="Lalanne C."/>
            <person name="Gautier V."/>
            <person name="Ament-Velasquez S.L."/>
            <person name="Kruys A."/>
            <person name="Hutchinson M.I."/>
            <person name="Powell A.J."/>
            <person name="Barry K."/>
            <person name="Miller A.N."/>
            <person name="Grigoriev I.V."/>
            <person name="Debuchy R."/>
            <person name="Gladieux P."/>
            <person name="Hiltunen Thoren M."/>
            <person name="Johannesson H."/>
        </authorList>
    </citation>
    <scope>NUCLEOTIDE SEQUENCE</scope>
    <source>
        <strain evidence="5">PSN243</strain>
    </source>
</reference>
<dbReference type="Pfam" id="PF00076">
    <property type="entry name" value="RRM_1"/>
    <property type="match status" value="1"/>
</dbReference>